<name>A0ABP3N670_SACER</name>
<sequence length="62" mass="6903">MAAQRPANPRRDHVTSGYQSERRRLMNAEELLEPFLCERQPLRDLAGLAHASDALSAESVGL</sequence>
<keyword evidence="3" id="KW-1185">Reference proteome</keyword>
<dbReference type="EMBL" id="BAAAGS010000023">
    <property type="protein sequence ID" value="GAA0534515.1"/>
    <property type="molecule type" value="Genomic_DNA"/>
</dbReference>
<evidence type="ECO:0000313" key="3">
    <source>
        <dbReference type="Proteomes" id="UP001500729"/>
    </source>
</evidence>
<proteinExistence type="predicted"/>
<evidence type="ECO:0000313" key="2">
    <source>
        <dbReference type="EMBL" id="GAA0534515.1"/>
    </source>
</evidence>
<comment type="caution">
    <text evidence="2">The sequence shown here is derived from an EMBL/GenBank/DDBJ whole genome shotgun (WGS) entry which is preliminary data.</text>
</comment>
<feature type="compositionally biased region" description="Basic and acidic residues" evidence="1">
    <location>
        <begin position="9"/>
        <end position="20"/>
    </location>
</feature>
<feature type="region of interest" description="Disordered" evidence="1">
    <location>
        <begin position="1"/>
        <end position="20"/>
    </location>
</feature>
<gene>
    <name evidence="2" type="ORF">GCM10009533_37070</name>
</gene>
<protein>
    <submittedName>
        <fullName evidence="2">Uncharacterized protein</fullName>
    </submittedName>
</protein>
<accession>A0ABP3N670</accession>
<organism evidence="2 3">
    <name type="scientific">Saccharopolyspora erythraea</name>
    <name type="common">Streptomyces erythraeus</name>
    <dbReference type="NCBI Taxonomy" id="1836"/>
    <lineage>
        <taxon>Bacteria</taxon>
        <taxon>Bacillati</taxon>
        <taxon>Actinomycetota</taxon>
        <taxon>Actinomycetes</taxon>
        <taxon>Pseudonocardiales</taxon>
        <taxon>Pseudonocardiaceae</taxon>
        <taxon>Saccharopolyspora</taxon>
    </lineage>
</organism>
<evidence type="ECO:0000256" key="1">
    <source>
        <dbReference type="SAM" id="MobiDB-lite"/>
    </source>
</evidence>
<dbReference type="Proteomes" id="UP001500729">
    <property type="component" value="Unassembled WGS sequence"/>
</dbReference>
<reference evidence="3" key="1">
    <citation type="journal article" date="2019" name="Int. J. Syst. Evol. Microbiol.">
        <title>The Global Catalogue of Microorganisms (GCM) 10K type strain sequencing project: providing services to taxonomists for standard genome sequencing and annotation.</title>
        <authorList>
            <consortium name="The Broad Institute Genomics Platform"/>
            <consortium name="The Broad Institute Genome Sequencing Center for Infectious Disease"/>
            <person name="Wu L."/>
            <person name="Ma J."/>
        </authorList>
    </citation>
    <scope>NUCLEOTIDE SEQUENCE [LARGE SCALE GENOMIC DNA]</scope>
    <source>
        <strain evidence="3">JCM 10303</strain>
    </source>
</reference>